<evidence type="ECO:0000313" key="5">
    <source>
        <dbReference type="Proteomes" id="UP000734854"/>
    </source>
</evidence>
<dbReference type="Pfam" id="PF00134">
    <property type="entry name" value="Cyclin_N"/>
    <property type="match status" value="1"/>
</dbReference>
<keyword evidence="5" id="KW-1185">Reference proteome</keyword>
<proteinExistence type="inferred from homology"/>
<gene>
    <name evidence="4" type="ORF">ZIOFF_053975</name>
</gene>
<reference evidence="4 5" key="1">
    <citation type="submission" date="2020-08" db="EMBL/GenBank/DDBJ databases">
        <title>Plant Genome Project.</title>
        <authorList>
            <person name="Zhang R.-G."/>
        </authorList>
    </citation>
    <scope>NUCLEOTIDE SEQUENCE [LARGE SCALE GENOMIC DNA]</scope>
    <source>
        <tissue evidence="4">Rhizome</tissue>
    </source>
</reference>
<dbReference type="EMBL" id="JACMSC010000015">
    <property type="protein sequence ID" value="KAG6485437.1"/>
    <property type="molecule type" value="Genomic_DNA"/>
</dbReference>
<dbReference type="InterPro" id="IPR013763">
    <property type="entry name" value="Cyclin-like_dom"/>
</dbReference>
<dbReference type="InterPro" id="IPR004367">
    <property type="entry name" value="Cyclin_C-dom"/>
</dbReference>
<evidence type="ECO:0000313" key="4">
    <source>
        <dbReference type="EMBL" id="KAG6485437.1"/>
    </source>
</evidence>
<dbReference type="Proteomes" id="UP000734854">
    <property type="component" value="Unassembled WGS sequence"/>
</dbReference>
<dbReference type="PANTHER" id="PTHR10177">
    <property type="entry name" value="CYCLINS"/>
    <property type="match status" value="1"/>
</dbReference>
<dbReference type="SMART" id="SM00385">
    <property type="entry name" value="CYCLIN"/>
    <property type="match status" value="1"/>
</dbReference>
<dbReference type="InterPro" id="IPR006671">
    <property type="entry name" value="Cyclin_N"/>
</dbReference>
<protein>
    <recommendedName>
        <fullName evidence="3">Cyclin-like domain-containing protein</fullName>
    </recommendedName>
</protein>
<name>A0A8J5FJN0_ZINOF</name>
<dbReference type="CDD" id="cd20544">
    <property type="entry name" value="CYCLIN_AtCycD-like_rpt2"/>
    <property type="match status" value="1"/>
</dbReference>
<organism evidence="4 5">
    <name type="scientific">Zingiber officinale</name>
    <name type="common">Ginger</name>
    <name type="synonym">Amomum zingiber</name>
    <dbReference type="NCBI Taxonomy" id="94328"/>
    <lineage>
        <taxon>Eukaryota</taxon>
        <taxon>Viridiplantae</taxon>
        <taxon>Streptophyta</taxon>
        <taxon>Embryophyta</taxon>
        <taxon>Tracheophyta</taxon>
        <taxon>Spermatophyta</taxon>
        <taxon>Magnoliopsida</taxon>
        <taxon>Liliopsida</taxon>
        <taxon>Zingiberales</taxon>
        <taxon>Zingiberaceae</taxon>
        <taxon>Zingiber</taxon>
    </lineage>
</organism>
<dbReference type="AlphaFoldDB" id="A0A8J5FJN0"/>
<evidence type="ECO:0000259" key="3">
    <source>
        <dbReference type="SMART" id="SM00385"/>
    </source>
</evidence>
<dbReference type="CDD" id="cd20543">
    <property type="entry name" value="CYCLIN_AtCycD-like_rpt1"/>
    <property type="match status" value="1"/>
</dbReference>
<evidence type="ECO:0000256" key="1">
    <source>
        <dbReference type="RuleBase" id="RU000383"/>
    </source>
</evidence>
<sequence>MALFDLLDHLYCQEENLLWEEEHVEPTAADGESEHLFLPAAEAEQEEWTELLCSLSFKEGDFVLEAFPDGADSYLGSVRMAAVEWVVRAATRHGFSALTALLAINYLDRCFVPCATRSEALHLRDNRPWMGRLAAVACLSLAAKVEEMCVPLLVDLQLLDPLEDGGFLFEPKTIQRMELLVLSALGWRMNPVTPLSFVHHLLHRLFSNTKKAETSSGGGGIARIRALLRRCEESLLSVIADRRWVRYPASVWAAATLLEAARSAVDGPVTAAEAQETHHLISFLNAPKEKVEECYQLILSETITISRKRKRSYPAFCFRSSPPSPSGVIGSCFSGESSCDSWAAPPVKRNNGSARESLVDEGFGEH</sequence>
<comment type="similarity">
    <text evidence="1">Belongs to the cyclin family.</text>
</comment>
<dbReference type="OrthoDB" id="5590282at2759"/>
<feature type="region of interest" description="Disordered" evidence="2">
    <location>
        <begin position="342"/>
        <end position="366"/>
    </location>
</feature>
<dbReference type="InterPro" id="IPR039361">
    <property type="entry name" value="Cyclin"/>
</dbReference>
<feature type="domain" description="Cyclin-like" evidence="3">
    <location>
        <begin position="84"/>
        <end position="183"/>
    </location>
</feature>
<comment type="caution">
    <text evidence="4">The sequence shown here is derived from an EMBL/GenBank/DDBJ whole genome shotgun (WGS) entry which is preliminary data.</text>
</comment>
<evidence type="ECO:0000256" key="2">
    <source>
        <dbReference type="SAM" id="MobiDB-lite"/>
    </source>
</evidence>
<dbReference type="Pfam" id="PF02984">
    <property type="entry name" value="Cyclin_C"/>
    <property type="match status" value="1"/>
</dbReference>
<accession>A0A8J5FJN0</accession>
<keyword evidence="1" id="KW-0195">Cyclin</keyword>